<dbReference type="PANTHER" id="PTHR30004:SF6">
    <property type="entry name" value="D-THREONATE 4-PHOSPHATE DEHYDROGENASE"/>
    <property type="match status" value="1"/>
</dbReference>
<organism evidence="4 5">
    <name type="scientific">Sphaerochaeta halotolerans</name>
    <dbReference type="NCBI Taxonomy" id="2293840"/>
    <lineage>
        <taxon>Bacteria</taxon>
        <taxon>Pseudomonadati</taxon>
        <taxon>Spirochaetota</taxon>
        <taxon>Spirochaetia</taxon>
        <taxon>Spirochaetales</taxon>
        <taxon>Sphaerochaetaceae</taxon>
        <taxon>Sphaerochaeta</taxon>
    </lineage>
</organism>
<dbReference type="AlphaFoldDB" id="A0A372MJ38"/>
<reference evidence="4 5" key="2">
    <citation type="submission" date="2018-09" db="EMBL/GenBank/DDBJ databases">
        <title>Genome of Sphaerochaeta halotolerans strain 4-11.</title>
        <authorList>
            <person name="Nazina T.N."/>
            <person name="Sokolova D.S."/>
        </authorList>
    </citation>
    <scope>NUCLEOTIDE SEQUENCE [LARGE SCALE GENOMIC DNA]</scope>
    <source>
        <strain evidence="4 5">4-11</strain>
    </source>
</reference>
<dbReference type="EMBL" id="QUWK01000004">
    <property type="protein sequence ID" value="RFU95326.1"/>
    <property type="molecule type" value="Genomic_DNA"/>
</dbReference>
<dbReference type="GO" id="GO:0051287">
    <property type="term" value="F:NAD binding"/>
    <property type="evidence" value="ECO:0007669"/>
    <property type="project" value="InterPro"/>
</dbReference>
<comment type="caution">
    <text evidence="4">The sequence shown here is derived from an EMBL/GenBank/DDBJ whole genome shotgun (WGS) entry which is preliminary data.</text>
</comment>
<dbReference type="GO" id="GO:0046872">
    <property type="term" value="F:metal ion binding"/>
    <property type="evidence" value="ECO:0007669"/>
    <property type="project" value="UniProtKB-KW"/>
</dbReference>
<proteinExistence type="predicted"/>
<dbReference type="Proteomes" id="UP000264002">
    <property type="component" value="Unassembled WGS sequence"/>
</dbReference>
<dbReference type="GO" id="GO:0016491">
    <property type="term" value="F:oxidoreductase activity"/>
    <property type="evidence" value="ECO:0007669"/>
    <property type="project" value="UniProtKB-KW"/>
</dbReference>
<keyword evidence="1" id="KW-0479">Metal-binding</keyword>
<evidence type="ECO:0000256" key="3">
    <source>
        <dbReference type="ARBA" id="ARBA00023027"/>
    </source>
</evidence>
<dbReference type="PANTHER" id="PTHR30004">
    <property type="entry name" value="4-HYDROXYTHREONINE-4-PHOSPHATE DEHYDROGENASE"/>
    <property type="match status" value="1"/>
</dbReference>
<dbReference type="InterPro" id="IPR005255">
    <property type="entry name" value="PdxA_fam"/>
</dbReference>
<dbReference type="RefSeq" id="WP_117329736.1">
    <property type="nucleotide sequence ID" value="NZ_QUWK01000004.1"/>
</dbReference>
<evidence type="ECO:0000313" key="5">
    <source>
        <dbReference type="Proteomes" id="UP000264002"/>
    </source>
</evidence>
<dbReference type="Gene3D" id="3.40.718.10">
    <property type="entry name" value="Isopropylmalate Dehydrogenase"/>
    <property type="match status" value="1"/>
</dbReference>
<dbReference type="Pfam" id="PF04166">
    <property type="entry name" value="PdxA"/>
    <property type="match status" value="1"/>
</dbReference>
<reference evidence="5" key="1">
    <citation type="submission" date="2018-08" db="EMBL/GenBank/DDBJ databases">
        <authorList>
            <person name="Grouzdev D.S."/>
            <person name="Krutkina M.S."/>
        </authorList>
    </citation>
    <scope>NUCLEOTIDE SEQUENCE [LARGE SCALE GENOMIC DNA]</scope>
    <source>
        <strain evidence="5">4-11</strain>
    </source>
</reference>
<keyword evidence="2" id="KW-0560">Oxidoreductase</keyword>
<gene>
    <name evidence="4" type="ORF">DYP60_04725</name>
</gene>
<name>A0A372MJ38_9SPIR</name>
<keyword evidence="3" id="KW-0520">NAD</keyword>
<evidence type="ECO:0000313" key="4">
    <source>
        <dbReference type="EMBL" id="RFU95326.1"/>
    </source>
</evidence>
<evidence type="ECO:0000256" key="2">
    <source>
        <dbReference type="ARBA" id="ARBA00023002"/>
    </source>
</evidence>
<keyword evidence="5" id="KW-1185">Reference proteome</keyword>
<accession>A0A372MJ38</accession>
<dbReference type="SUPFAM" id="SSF53659">
    <property type="entry name" value="Isocitrate/Isopropylmalate dehydrogenase-like"/>
    <property type="match status" value="1"/>
</dbReference>
<sequence>METKRRYLAVPFGDPAGIGPEIVLKAMQRASLPPSLGIVVIGDVPLFNKVSADLGIPSDFDAVVVDDFSLARAIEGGSCSILYAQNVLDMHRFNYGEIQAMCGRSAYLAVKQAVRLIQCGYADALVTPPLHKEALKASGVEHIGYTEILSALSGTQRAITMFDTLGLKIFFHTRHLSLRQACDAVTKESLLATILECDAITQNHGGVFKNELSLAVAGLNPHCGEHGLFGDEEERAIEPAINEARRRGVNVVGPIGADSVFYQARIGKYRAVISLYHDQGHIAAKTYDFNQTISITWNLPFLRTSVDHGTAFDIAGKNLADATGMVRALEAAAGYLLAEGENQ</sequence>
<protein>
    <submittedName>
        <fullName evidence="4">4-hydroxythreonine-4-phosphate dehydrogenase</fullName>
    </submittedName>
</protein>
<evidence type="ECO:0000256" key="1">
    <source>
        <dbReference type="ARBA" id="ARBA00022723"/>
    </source>
</evidence>